<dbReference type="InterPro" id="IPR001563">
    <property type="entry name" value="Peptidase_S10"/>
</dbReference>
<keyword evidence="5" id="KW-0325">Glycoprotein</keyword>
<dbReference type="GO" id="GO:0004180">
    <property type="term" value="F:carboxypeptidase activity"/>
    <property type="evidence" value="ECO:0007669"/>
    <property type="project" value="UniProtKB-KW"/>
</dbReference>
<dbReference type="SUPFAM" id="SSF53474">
    <property type="entry name" value="alpha/beta-Hydrolases"/>
    <property type="match status" value="1"/>
</dbReference>
<evidence type="ECO:0000313" key="7">
    <source>
        <dbReference type="EMBL" id="MYM37922.1"/>
    </source>
</evidence>
<dbReference type="Gene3D" id="3.40.50.1820">
    <property type="entry name" value="alpha/beta hydrolase"/>
    <property type="match status" value="1"/>
</dbReference>
<keyword evidence="2" id="KW-0645">Protease</keyword>
<proteinExistence type="predicted"/>
<sequence length="518" mass="57633">MKSSIKLLQFITTAALLASGTLHPASAGDAATTPSPASKAEDKLPEAKVWTSKHQISLAGKTFSYTASAGTMLMKNDKDEPIALFGYTAYVRDGKDDEQRLRPIVFAYNGGPGSSSAWLHMGIMGPKRTVVQDLEANTRGPFLTVDNEYTILDQADIVMIDPVGTGYSRPVGKGEGKEFWGVDQDIKSVADFIVKYVSQNKRWSSPKFVLGESYGGMRTAGVAYELLSKKNLALNGIILVSPFLDYSAGASESQLDTVYVNFLSTYAATAWYHHALAYRPAELQPFLREVEAFARDVYAPVLFKGRRASAEERQQVLRGLARYTGISEQYWERANLRIDEGHFVQELKRTTGRVVARIDSRYQGEILSPLAESMKHDAYVSAIAPAFVASFNDYYRRELKVDAEREYAFSGDVGKDWDFRHAQPDVGDRVTQPNTSVDLAWSMKLNPKMKVLIATGYYDLACPYGTVEYVLDHLDLTPELRNNIGVDYYEAGHMMYVHPASMIKFKRALAGFVDANSR</sequence>
<dbReference type="PANTHER" id="PTHR11802">
    <property type="entry name" value="SERINE PROTEASE FAMILY S10 SERINE CARBOXYPEPTIDASE"/>
    <property type="match status" value="1"/>
</dbReference>
<dbReference type="RefSeq" id="WP_161037345.1">
    <property type="nucleotide sequence ID" value="NZ_WWCM01000001.1"/>
</dbReference>
<keyword evidence="8" id="KW-1185">Reference proteome</keyword>
<evidence type="ECO:0000256" key="2">
    <source>
        <dbReference type="ARBA" id="ARBA00022670"/>
    </source>
</evidence>
<evidence type="ECO:0000256" key="6">
    <source>
        <dbReference type="SAM" id="SignalP"/>
    </source>
</evidence>
<keyword evidence="4" id="KW-0378">Hydrolase</keyword>
<protein>
    <submittedName>
        <fullName evidence="7">Carboxypeptidase</fullName>
    </submittedName>
</protein>
<comment type="caution">
    <text evidence="7">The sequence shown here is derived from an EMBL/GenBank/DDBJ whole genome shotgun (WGS) entry which is preliminary data.</text>
</comment>
<organism evidence="7 8">
    <name type="scientific">Duganella qianjiadongensis</name>
    <dbReference type="NCBI Taxonomy" id="2692176"/>
    <lineage>
        <taxon>Bacteria</taxon>
        <taxon>Pseudomonadati</taxon>
        <taxon>Pseudomonadota</taxon>
        <taxon>Betaproteobacteria</taxon>
        <taxon>Burkholderiales</taxon>
        <taxon>Oxalobacteraceae</taxon>
        <taxon>Telluria group</taxon>
        <taxon>Duganella</taxon>
    </lineage>
</organism>
<dbReference type="Proteomes" id="UP000478090">
    <property type="component" value="Unassembled WGS sequence"/>
</dbReference>
<dbReference type="InterPro" id="IPR029058">
    <property type="entry name" value="AB_hydrolase_fold"/>
</dbReference>
<gene>
    <name evidence="7" type="ORF">GTP27_01095</name>
</gene>
<dbReference type="PANTHER" id="PTHR11802:SF3">
    <property type="entry name" value="RETINOID-INDUCIBLE SERINE CARBOXYPEPTIDASE"/>
    <property type="match status" value="1"/>
</dbReference>
<dbReference type="Pfam" id="PF00450">
    <property type="entry name" value="Peptidase_S10"/>
    <property type="match status" value="1"/>
</dbReference>
<evidence type="ECO:0000256" key="1">
    <source>
        <dbReference type="ARBA" id="ARBA00022645"/>
    </source>
</evidence>
<evidence type="ECO:0000256" key="4">
    <source>
        <dbReference type="ARBA" id="ARBA00022801"/>
    </source>
</evidence>
<keyword evidence="3 6" id="KW-0732">Signal</keyword>
<evidence type="ECO:0000256" key="3">
    <source>
        <dbReference type="ARBA" id="ARBA00022729"/>
    </source>
</evidence>
<dbReference type="EMBL" id="WWCM01000001">
    <property type="protein sequence ID" value="MYM37922.1"/>
    <property type="molecule type" value="Genomic_DNA"/>
</dbReference>
<accession>A0ABW9VJX7</accession>
<evidence type="ECO:0000313" key="8">
    <source>
        <dbReference type="Proteomes" id="UP000478090"/>
    </source>
</evidence>
<feature type="chain" id="PRO_5046245857" evidence="6">
    <location>
        <begin position="28"/>
        <end position="518"/>
    </location>
</feature>
<keyword evidence="1 7" id="KW-0121">Carboxypeptidase</keyword>
<evidence type="ECO:0000256" key="5">
    <source>
        <dbReference type="ARBA" id="ARBA00023180"/>
    </source>
</evidence>
<name>A0ABW9VJX7_9BURK</name>
<feature type="signal peptide" evidence="6">
    <location>
        <begin position="1"/>
        <end position="27"/>
    </location>
</feature>
<reference evidence="7 8" key="1">
    <citation type="submission" date="2019-12" db="EMBL/GenBank/DDBJ databases">
        <title>Novel species isolated from a subtropical stream in China.</title>
        <authorList>
            <person name="Lu H."/>
        </authorList>
    </citation>
    <scope>NUCLEOTIDE SEQUENCE [LARGE SCALE GENOMIC DNA]</scope>
    <source>
        <strain evidence="7 8">CY13W</strain>
    </source>
</reference>